<reference evidence="14" key="1">
    <citation type="journal article" date="2021" name="PeerJ">
        <title>Extensive microbial diversity within the chicken gut microbiome revealed by metagenomics and culture.</title>
        <authorList>
            <person name="Gilroy R."/>
            <person name="Ravi A."/>
            <person name="Getino M."/>
            <person name="Pursley I."/>
            <person name="Horton D.L."/>
            <person name="Alikhan N.F."/>
            <person name="Baker D."/>
            <person name="Gharbi K."/>
            <person name="Hall N."/>
            <person name="Watson M."/>
            <person name="Adriaenssens E.M."/>
            <person name="Foster-Nyarko E."/>
            <person name="Jarju S."/>
            <person name="Secka A."/>
            <person name="Antonio M."/>
            <person name="Oren A."/>
            <person name="Chaudhuri R.R."/>
            <person name="La Ragione R."/>
            <person name="Hildebrand F."/>
            <person name="Pallen M.J."/>
        </authorList>
    </citation>
    <scope>NUCLEOTIDE SEQUENCE</scope>
    <source>
        <strain evidence="14">Gambia15-2214</strain>
    </source>
</reference>
<comment type="similarity">
    <text evidence="3 10 13">Belongs to the IPP transferase family.</text>
</comment>
<name>A0A9E2NZR9_9SPIR</name>
<feature type="binding site" evidence="10">
    <location>
        <begin position="9"/>
        <end position="16"/>
    </location>
    <ligand>
        <name>ATP</name>
        <dbReference type="ChEBI" id="CHEBI:30616"/>
    </ligand>
</feature>
<keyword evidence="5 10" id="KW-0819">tRNA processing</keyword>
<accession>A0A9E2NZR9</accession>
<dbReference type="EC" id="2.5.1.75" evidence="10"/>
<sequence length="317" mass="36306">MYNSLVLLGPTACGKTAVAVQLASLLDGEIISADSRQVYRGLDIGSGKDLNEFTLAEADGSVKTVSYHLIDVVSLPEEYNVYSFQRDAYEAFSLIQSHNKLPVIVGGTGMYVDALIRGYDLVQVPTNYQLRQELAGKSMEELTEILKSLRNGVLHNHTDTEERHRLLRAIEIALYSQEQGKNPQKENMNRPHISPVIFGTTFPREELRKRIKLRLRSRLKEGMIEEVQSIHDKGISWEQLERLGLEYRFISLFLQNKIATEQELFNQLFIAIGQFAKRQETWFRGMERKGVKIHWLTPGTKEQRVEEALRCIKTLNL</sequence>
<evidence type="ECO:0000256" key="10">
    <source>
        <dbReference type="HAMAP-Rule" id="MF_00185"/>
    </source>
</evidence>
<keyword evidence="4 10" id="KW-0808">Transferase</keyword>
<dbReference type="GO" id="GO:0006400">
    <property type="term" value="P:tRNA modification"/>
    <property type="evidence" value="ECO:0007669"/>
    <property type="project" value="TreeGrafter"/>
</dbReference>
<comment type="caution">
    <text evidence="14">The sequence shown here is derived from an EMBL/GenBank/DDBJ whole genome shotgun (WGS) entry which is preliminary data.</text>
</comment>
<evidence type="ECO:0000256" key="4">
    <source>
        <dbReference type="ARBA" id="ARBA00022679"/>
    </source>
</evidence>
<feature type="binding site" evidence="10">
    <location>
        <begin position="11"/>
        <end position="16"/>
    </location>
    <ligand>
        <name>substrate</name>
    </ligand>
</feature>
<dbReference type="InterPro" id="IPR027417">
    <property type="entry name" value="P-loop_NTPase"/>
</dbReference>
<gene>
    <name evidence="10 14" type="primary">miaA</name>
    <name evidence="14" type="ORF">IAA16_07375</name>
</gene>
<evidence type="ECO:0000313" key="15">
    <source>
        <dbReference type="Proteomes" id="UP000823914"/>
    </source>
</evidence>
<dbReference type="EMBL" id="JAHLFV010000173">
    <property type="protein sequence ID" value="MBU3850369.1"/>
    <property type="molecule type" value="Genomic_DNA"/>
</dbReference>
<comment type="catalytic activity">
    <reaction evidence="9 10 11">
        <text>adenosine(37) in tRNA + dimethylallyl diphosphate = N(6)-dimethylallyladenosine(37) in tRNA + diphosphate</text>
        <dbReference type="Rhea" id="RHEA:26482"/>
        <dbReference type="Rhea" id="RHEA-COMP:10162"/>
        <dbReference type="Rhea" id="RHEA-COMP:10375"/>
        <dbReference type="ChEBI" id="CHEBI:33019"/>
        <dbReference type="ChEBI" id="CHEBI:57623"/>
        <dbReference type="ChEBI" id="CHEBI:74411"/>
        <dbReference type="ChEBI" id="CHEBI:74415"/>
        <dbReference type="EC" id="2.5.1.75"/>
    </reaction>
</comment>
<evidence type="ECO:0000256" key="7">
    <source>
        <dbReference type="ARBA" id="ARBA00022840"/>
    </source>
</evidence>
<comment type="cofactor">
    <cofactor evidence="1 10">
        <name>Mg(2+)</name>
        <dbReference type="ChEBI" id="CHEBI:18420"/>
    </cofactor>
</comment>
<dbReference type="PANTHER" id="PTHR11088:SF60">
    <property type="entry name" value="TRNA DIMETHYLALLYLTRANSFERASE"/>
    <property type="match status" value="1"/>
</dbReference>
<dbReference type="AlphaFoldDB" id="A0A9E2NZR9"/>
<feature type="site" description="Interaction with substrate tRNA" evidence="10">
    <location>
        <position position="131"/>
    </location>
</feature>
<evidence type="ECO:0000256" key="1">
    <source>
        <dbReference type="ARBA" id="ARBA00001946"/>
    </source>
</evidence>
<keyword evidence="6 10" id="KW-0547">Nucleotide-binding</keyword>
<dbReference type="Pfam" id="PF01715">
    <property type="entry name" value="IPPT"/>
    <property type="match status" value="1"/>
</dbReference>
<dbReference type="SUPFAM" id="SSF52540">
    <property type="entry name" value="P-loop containing nucleoside triphosphate hydrolases"/>
    <property type="match status" value="2"/>
</dbReference>
<keyword evidence="7 10" id="KW-0067">ATP-binding</keyword>
<evidence type="ECO:0000256" key="13">
    <source>
        <dbReference type="RuleBase" id="RU003785"/>
    </source>
</evidence>
<evidence type="ECO:0000256" key="8">
    <source>
        <dbReference type="ARBA" id="ARBA00022842"/>
    </source>
</evidence>
<keyword evidence="8 10" id="KW-0460">Magnesium</keyword>
<dbReference type="HAMAP" id="MF_00185">
    <property type="entry name" value="IPP_trans"/>
    <property type="match status" value="1"/>
</dbReference>
<evidence type="ECO:0000256" key="5">
    <source>
        <dbReference type="ARBA" id="ARBA00022694"/>
    </source>
</evidence>
<dbReference type="GO" id="GO:0052381">
    <property type="term" value="F:tRNA dimethylallyltransferase activity"/>
    <property type="evidence" value="ECO:0007669"/>
    <property type="project" value="UniProtKB-UniRule"/>
</dbReference>
<evidence type="ECO:0000256" key="9">
    <source>
        <dbReference type="ARBA" id="ARBA00049563"/>
    </source>
</evidence>
<dbReference type="GO" id="GO:0005524">
    <property type="term" value="F:ATP binding"/>
    <property type="evidence" value="ECO:0007669"/>
    <property type="project" value="UniProtKB-UniRule"/>
</dbReference>
<evidence type="ECO:0000256" key="3">
    <source>
        <dbReference type="ARBA" id="ARBA00005842"/>
    </source>
</evidence>
<protein>
    <recommendedName>
        <fullName evidence="10">tRNA dimethylallyltransferase</fullName>
        <ecNumber evidence="10">2.5.1.75</ecNumber>
    </recommendedName>
    <alternativeName>
        <fullName evidence="10">Dimethylallyl diphosphate:tRNA dimethylallyltransferase</fullName>
        <shortName evidence="10">DMAPP:tRNA dimethylallyltransferase</shortName>
        <shortName evidence="10">DMATase</shortName>
    </alternativeName>
    <alternativeName>
        <fullName evidence="10">Isopentenyl-diphosphate:tRNA isopentenyltransferase</fullName>
        <shortName evidence="10">IPP transferase</shortName>
        <shortName evidence="10">IPPT</shortName>
        <shortName evidence="10">IPTase</shortName>
    </alternativeName>
</protein>
<comment type="function">
    <text evidence="2 10 12">Catalyzes the transfer of a dimethylallyl group onto the adenine at position 37 in tRNAs that read codons beginning with uridine, leading to the formation of N6-(dimethylallyl)adenosine (i(6)A).</text>
</comment>
<reference evidence="14" key="2">
    <citation type="submission" date="2021-04" db="EMBL/GenBank/DDBJ databases">
        <authorList>
            <person name="Gilroy R."/>
        </authorList>
    </citation>
    <scope>NUCLEOTIDE SEQUENCE</scope>
    <source>
        <strain evidence="14">Gambia15-2214</strain>
    </source>
</reference>
<dbReference type="InterPro" id="IPR018022">
    <property type="entry name" value="IPT"/>
</dbReference>
<dbReference type="Proteomes" id="UP000823914">
    <property type="component" value="Unassembled WGS sequence"/>
</dbReference>
<feature type="site" description="Interaction with substrate tRNA" evidence="10">
    <location>
        <position position="108"/>
    </location>
</feature>
<feature type="region of interest" description="Interaction with substrate tRNA" evidence="10">
    <location>
        <begin position="34"/>
        <end position="37"/>
    </location>
</feature>
<evidence type="ECO:0000256" key="6">
    <source>
        <dbReference type="ARBA" id="ARBA00022741"/>
    </source>
</evidence>
<comment type="subunit">
    <text evidence="10">Monomer.</text>
</comment>
<evidence type="ECO:0000256" key="11">
    <source>
        <dbReference type="RuleBase" id="RU003783"/>
    </source>
</evidence>
<evidence type="ECO:0000256" key="12">
    <source>
        <dbReference type="RuleBase" id="RU003784"/>
    </source>
</evidence>
<proteinExistence type="inferred from homology"/>
<dbReference type="NCBIfam" id="TIGR00174">
    <property type="entry name" value="miaA"/>
    <property type="match status" value="1"/>
</dbReference>
<evidence type="ECO:0000256" key="2">
    <source>
        <dbReference type="ARBA" id="ARBA00003213"/>
    </source>
</evidence>
<dbReference type="Gene3D" id="3.40.50.300">
    <property type="entry name" value="P-loop containing nucleotide triphosphate hydrolases"/>
    <property type="match status" value="2"/>
</dbReference>
<evidence type="ECO:0000313" key="14">
    <source>
        <dbReference type="EMBL" id="MBU3850369.1"/>
    </source>
</evidence>
<dbReference type="PANTHER" id="PTHR11088">
    <property type="entry name" value="TRNA DIMETHYLALLYLTRANSFERASE"/>
    <property type="match status" value="1"/>
</dbReference>
<organism evidence="14 15">
    <name type="scientific">Candidatus Treponema excrementipullorum</name>
    <dbReference type="NCBI Taxonomy" id="2838768"/>
    <lineage>
        <taxon>Bacteria</taxon>
        <taxon>Pseudomonadati</taxon>
        <taxon>Spirochaetota</taxon>
        <taxon>Spirochaetia</taxon>
        <taxon>Spirochaetales</taxon>
        <taxon>Treponemataceae</taxon>
        <taxon>Treponema</taxon>
    </lineage>
</organism>
<dbReference type="InterPro" id="IPR039657">
    <property type="entry name" value="Dimethylallyltransferase"/>
</dbReference>
<comment type="caution">
    <text evidence="10">Lacks conserved residue(s) required for the propagation of feature annotation.</text>
</comment>